<dbReference type="EMBL" id="CP000489">
    <property type="protein sequence ID" value="ABL70553.1"/>
    <property type="molecule type" value="Genomic_DNA"/>
</dbReference>
<reference evidence="2" key="1">
    <citation type="submission" date="2006-12" db="EMBL/GenBank/DDBJ databases">
        <title>Complete sequence of chromosome 1 of Paracoccus denitrificans PD1222.</title>
        <authorList>
            <person name="Copeland A."/>
            <person name="Lucas S."/>
            <person name="Lapidus A."/>
            <person name="Barry K."/>
            <person name="Detter J.C."/>
            <person name="Glavina del Rio T."/>
            <person name="Hammon N."/>
            <person name="Israni S."/>
            <person name="Dalin E."/>
            <person name="Tice H."/>
            <person name="Pitluck S."/>
            <person name="Munk A.C."/>
            <person name="Brettin T."/>
            <person name="Bruce D."/>
            <person name="Han C."/>
            <person name="Tapia R."/>
            <person name="Gilna P."/>
            <person name="Schmutz J."/>
            <person name="Larimer F."/>
            <person name="Land M."/>
            <person name="Hauser L."/>
            <person name="Kyrpides N."/>
            <person name="Lykidis A."/>
            <person name="Spiro S."/>
            <person name="Richardson D.J."/>
            <person name="Moir J.W.B."/>
            <person name="Ferguson S.J."/>
            <person name="van Spanning R.J.M."/>
            <person name="Richardson P."/>
        </authorList>
    </citation>
    <scope>NUCLEOTIDE SEQUENCE [LARGE SCALE GENOMIC DNA]</scope>
    <source>
        <strain evidence="2">Pd 1222</strain>
    </source>
</reference>
<dbReference type="EnsemblBacteria" id="ABL70553">
    <property type="protein sequence ID" value="ABL70553"/>
    <property type="gene ID" value="Pden_2466"/>
</dbReference>
<sequence>MPTTWADNLAATDGRAIRAVSRQRAGQASRGLPAAWPGLPLAASDGDSAVMALMLPAFGAADRQGAGALPQNRFQLHPAAASGRERPITPSSTHFTMHEMLFVTDGEALGTRASV</sequence>
<name>A1B4V9_PARDP</name>
<gene>
    <name evidence="1" type="ordered locus">Pden_2466</name>
</gene>
<accession>A1B4V9</accession>
<dbReference type="Proteomes" id="UP000000361">
    <property type="component" value="Chromosome 1"/>
</dbReference>
<protein>
    <submittedName>
        <fullName evidence="1">Uncharacterized protein</fullName>
    </submittedName>
</protein>
<dbReference type="HOGENOM" id="CLU_2106619_0_0_5"/>
<evidence type="ECO:0000313" key="1">
    <source>
        <dbReference type="EMBL" id="ABL70553.1"/>
    </source>
</evidence>
<evidence type="ECO:0000313" key="2">
    <source>
        <dbReference type="Proteomes" id="UP000000361"/>
    </source>
</evidence>
<keyword evidence="2" id="KW-1185">Reference proteome</keyword>
<dbReference type="AlphaFoldDB" id="A1B4V9"/>
<dbReference type="KEGG" id="pde:Pden_2466"/>
<proteinExistence type="predicted"/>
<organism evidence="1 2">
    <name type="scientific">Paracoccus denitrificans (strain Pd 1222)</name>
    <dbReference type="NCBI Taxonomy" id="318586"/>
    <lineage>
        <taxon>Bacteria</taxon>
        <taxon>Pseudomonadati</taxon>
        <taxon>Pseudomonadota</taxon>
        <taxon>Alphaproteobacteria</taxon>
        <taxon>Rhodobacterales</taxon>
        <taxon>Paracoccaceae</taxon>
        <taxon>Paracoccus</taxon>
    </lineage>
</organism>
<dbReference type="STRING" id="318586.Pden_2466"/>